<evidence type="ECO:0000313" key="1">
    <source>
        <dbReference type="EMBL" id="GGH12699.1"/>
    </source>
</evidence>
<keyword evidence="2" id="KW-1185">Reference proteome</keyword>
<reference evidence="1" key="1">
    <citation type="journal article" date="2014" name="Int. J. Syst. Evol. Microbiol.">
        <title>Complete genome sequence of Corynebacterium casei LMG S-19264T (=DSM 44701T), isolated from a smear-ripened cheese.</title>
        <authorList>
            <consortium name="US DOE Joint Genome Institute (JGI-PGF)"/>
            <person name="Walter F."/>
            <person name="Albersmeier A."/>
            <person name="Kalinowski J."/>
            <person name="Ruckert C."/>
        </authorList>
    </citation>
    <scope>NUCLEOTIDE SEQUENCE</scope>
    <source>
        <strain evidence="1">CGMCC 1.12214</strain>
    </source>
</reference>
<dbReference type="RefSeq" id="WP_188516655.1">
    <property type="nucleotide sequence ID" value="NZ_BMES01000001.1"/>
</dbReference>
<proteinExistence type="predicted"/>
<comment type="caution">
    <text evidence="1">The sequence shown here is derived from an EMBL/GenBank/DDBJ whole genome shotgun (WGS) entry which is preliminary data.</text>
</comment>
<protein>
    <submittedName>
        <fullName evidence="1">Uncharacterized protein</fullName>
    </submittedName>
</protein>
<reference evidence="1" key="2">
    <citation type="submission" date="2020-09" db="EMBL/GenBank/DDBJ databases">
        <authorList>
            <person name="Sun Q."/>
            <person name="Zhou Y."/>
        </authorList>
    </citation>
    <scope>NUCLEOTIDE SEQUENCE</scope>
    <source>
        <strain evidence="1">CGMCC 1.12214</strain>
    </source>
</reference>
<dbReference type="Proteomes" id="UP000603912">
    <property type="component" value="Unassembled WGS sequence"/>
</dbReference>
<organism evidence="1 2">
    <name type="scientific">Alsobacter metallidurans</name>
    <dbReference type="NCBI Taxonomy" id="340221"/>
    <lineage>
        <taxon>Bacteria</taxon>
        <taxon>Pseudomonadati</taxon>
        <taxon>Pseudomonadota</taxon>
        <taxon>Alphaproteobacteria</taxon>
        <taxon>Hyphomicrobiales</taxon>
        <taxon>Alsobacteraceae</taxon>
        <taxon>Alsobacter</taxon>
    </lineage>
</organism>
<sequence>MFDKSDPRAALFKAPANAPVFTAYSPADYVRFYETEPAESGPDGRTWLMRGQNGVVAYSEAKSGARFSRQNQPDEWVLLLPDAGVSVRLTAGGDTRTIEGYSVTFVPPGDSAVEVLEGGRIVRLFTTRNADLAERCSNAAEYAQPHHNIPPFQPWPTPPDGFKIRTYSLDVPDEPGRFGRIWRCTTFMVNYLAPQVGPRDTTKLSPHHHDDFEQYSLAVQGAFIHHLRWPWTPDMRMWRQDEHEYAGTPSVTVIPPPAIHTTRGMDPGVNQLVDIFSPPRMDFSLKPGWVLNTDDYPLPG</sequence>
<accession>A0A917I5T3</accession>
<name>A0A917I5T3_9HYPH</name>
<gene>
    <name evidence="1" type="ORF">GCM10007036_10760</name>
</gene>
<evidence type="ECO:0000313" key="2">
    <source>
        <dbReference type="Proteomes" id="UP000603912"/>
    </source>
</evidence>
<dbReference type="EMBL" id="BMES01000001">
    <property type="protein sequence ID" value="GGH12699.1"/>
    <property type="molecule type" value="Genomic_DNA"/>
</dbReference>
<dbReference type="InterPro" id="IPR014710">
    <property type="entry name" value="RmlC-like_jellyroll"/>
</dbReference>
<dbReference type="Gene3D" id="2.60.120.10">
    <property type="entry name" value="Jelly Rolls"/>
    <property type="match status" value="1"/>
</dbReference>
<dbReference type="AlphaFoldDB" id="A0A917I5T3"/>